<evidence type="ECO:0000256" key="5">
    <source>
        <dbReference type="ARBA" id="ARBA00022694"/>
    </source>
</evidence>
<name>A0A940DQ83_9BACT</name>
<dbReference type="NCBIfam" id="TIGR02433">
    <property type="entry name" value="lysidine_TilS_C"/>
    <property type="match status" value="1"/>
</dbReference>
<keyword evidence="7" id="KW-0067">ATP-binding</keyword>
<keyword evidence="6" id="KW-0547">Nucleotide-binding</keyword>
<evidence type="ECO:0000313" key="10">
    <source>
        <dbReference type="EMBL" id="MBO8454515.1"/>
    </source>
</evidence>
<feature type="domain" description="Lysidine-tRNA(Ile) synthetase C-terminal" evidence="9">
    <location>
        <begin position="373"/>
        <end position="458"/>
    </location>
</feature>
<dbReference type="GO" id="GO:0005524">
    <property type="term" value="F:ATP binding"/>
    <property type="evidence" value="ECO:0007669"/>
    <property type="project" value="UniProtKB-KW"/>
</dbReference>
<evidence type="ECO:0000256" key="2">
    <source>
        <dbReference type="ARBA" id="ARBA00013267"/>
    </source>
</evidence>
<dbReference type="InterPro" id="IPR012094">
    <property type="entry name" value="tRNA_Ile_lys_synt"/>
</dbReference>
<dbReference type="PANTHER" id="PTHR43033">
    <property type="entry name" value="TRNA(ILE)-LYSIDINE SYNTHASE-RELATED"/>
    <property type="match status" value="1"/>
</dbReference>
<dbReference type="SUPFAM" id="SSF52402">
    <property type="entry name" value="Adenine nucleotide alpha hydrolases-like"/>
    <property type="match status" value="1"/>
</dbReference>
<dbReference type="GO" id="GO:0005737">
    <property type="term" value="C:cytoplasm"/>
    <property type="evidence" value="ECO:0007669"/>
    <property type="project" value="UniProtKB-SubCell"/>
</dbReference>
<comment type="subcellular location">
    <subcellularLocation>
        <location evidence="1">Cytoplasm</location>
    </subcellularLocation>
</comment>
<dbReference type="EC" id="6.3.4.19" evidence="2"/>
<dbReference type="GO" id="GO:0008033">
    <property type="term" value="P:tRNA processing"/>
    <property type="evidence" value="ECO:0007669"/>
    <property type="project" value="UniProtKB-KW"/>
</dbReference>
<dbReference type="InterPro" id="IPR012796">
    <property type="entry name" value="Lysidine-tRNA-synth_C"/>
</dbReference>
<dbReference type="Pfam" id="PF01171">
    <property type="entry name" value="ATP_bind_3"/>
    <property type="match status" value="1"/>
</dbReference>
<dbReference type="SMART" id="SM00977">
    <property type="entry name" value="TilS_C"/>
    <property type="match status" value="1"/>
</dbReference>
<dbReference type="Gene3D" id="3.40.50.620">
    <property type="entry name" value="HUPs"/>
    <property type="match status" value="1"/>
</dbReference>
<evidence type="ECO:0000256" key="3">
    <source>
        <dbReference type="ARBA" id="ARBA00022490"/>
    </source>
</evidence>
<dbReference type="Proteomes" id="UP000771749">
    <property type="component" value="Unassembled WGS sequence"/>
</dbReference>
<evidence type="ECO:0000259" key="9">
    <source>
        <dbReference type="SMART" id="SM00977"/>
    </source>
</evidence>
<evidence type="ECO:0000256" key="7">
    <source>
        <dbReference type="ARBA" id="ARBA00022840"/>
    </source>
</evidence>
<keyword evidence="3" id="KW-0963">Cytoplasm</keyword>
<dbReference type="InterPro" id="IPR012795">
    <property type="entry name" value="tRNA_Ile_lys_synt_N"/>
</dbReference>
<dbReference type="NCBIfam" id="TIGR02432">
    <property type="entry name" value="lysidine_TilS_N"/>
    <property type="match status" value="1"/>
</dbReference>
<dbReference type="PANTHER" id="PTHR43033:SF1">
    <property type="entry name" value="TRNA(ILE)-LYSIDINE SYNTHASE-RELATED"/>
    <property type="match status" value="1"/>
</dbReference>
<comment type="catalytic activity">
    <reaction evidence="8">
        <text>cytidine(34) in tRNA(Ile2) + L-lysine + ATP = lysidine(34) in tRNA(Ile2) + AMP + diphosphate + H(+)</text>
        <dbReference type="Rhea" id="RHEA:43744"/>
        <dbReference type="Rhea" id="RHEA-COMP:10625"/>
        <dbReference type="Rhea" id="RHEA-COMP:10670"/>
        <dbReference type="ChEBI" id="CHEBI:15378"/>
        <dbReference type="ChEBI" id="CHEBI:30616"/>
        <dbReference type="ChEBI" id="CHEBI:32551"/>
        <dbReference type="ChEBI" id="CHEBI:33019"/>
        <dbReference type="ChEBI" id="CHEBI:82748"/>
        <dbReference type="ChEBI" id="CHEBI:83665"/>
        <dbReference type="ChEBI" id="CHEBI:456215"/>
        <dbReference type="EC" id="6.3.4.19"/>
    </reaction>
</comment>
<feature type="non-terminal residue" evidence="10">
    <location>
        <position position="1"/>
    </location>
</feature>
<evidence type="ECO:0000256" key="6">
    <source>
        <dbReference type="ARBA" id="ARBA00022741"/>
    </source>
</evidence>
<protein>
    <recommendedName>
        <fullName evidence="2">tRNA(Ile)-lysidine synthetase</fullName>
        <ecNumber evidence="2">6.3.4.19</ecNumber>
    </recommendedName>
</protein>
<keyword evidence="5" id="KW-0819">tRNA processing</keyword>
<evidence type="ECO:0000256" key="1">
    <source>
        <dbReference type="ARBA" id="ARBA00004496"/>
    </source>
</evidence>
<evidence type="ECO:0000256" key="8">
    <source>
        <dbReference type="ARBA" id="ARBA00048539"/>
    </source>
</evidence>
<dbReference type="GO" id="GO:0032267">
    <property type="term" value="F:tRNA(Ile)-lysidine synthase activity"/>
    <property type="evidence" value="ECO:0007669"/>
    <property type="project" value="UniProtKB-EC"/>
</dbReference>
<dbReference type="InterPro" id="IPR014729">
    <property type="entry name" value="Rossmann-like_a/b/a_fold"/>
</dbReference>
<evidence type="ECO:0000256" key="4">
    <source>
        <dbReference type="ARBA" id="ARBA00022598"/>
    </source>
</evidence>
<dbReference type="InterPro" id="IPR011063">
    <property type="entry name" value="TilS/TtcA_N"/>
</dbReference>
<proteinExistence type="inferred from homology"/>
<reference evidence="10" key="2">
    <citation type="journal article" date="2021" name="PeerJ">
        <title>Extensive microbial diversity within the chicken gut microbiome revealed by metagenomics and culture.</title>
        <authorList>
            <person name="Gilroy R."/>
            <person name="Ravi A."/>
            <person name="Getino M."/>
            <person name="Pursley I."/>
            <person name="Horton D.L."/>
            <person name="Alikhan N.F."/>
            <person name="Baker D."/>
            <person name="Gharbi K."/>
            <person name="Hall N."/>
            <person name="Watson M."/>
            <person name="Adriaenssens E.M."/>
            <person name="Foster-Nyarko E."/>
            <person name="Jarju S."/>
            <person name="Secka A."/>
            <person name="Antonio M."/>
            <person name="Oren A."/>
            <person name="Chaudhuri R.R."/>
            <person name="La Ragione R."/>
            <person name="Hildebrand F."/>
            <person name="Pallen M.J."/>
        </authorList>
    </citation>
    <scope>NUCLEOTIDE SEQUENCE</scope>
    <source>
        <strain evidence="10">F1-3629</strain>
    </source>
</reference>
<comment type="caution">
    <text evidence="10">The sequence shown here is derived from an EMBL/GenBank/DDBJ whole genome shotgun (WGS) entry which is preliminary data.</text>
</comment>
<gene>
    <name evidence="10" type="primary">tilS</name>
    <name evidence="10" type="ORF">IAC07_07335</name>
</gene>
<keyword evidence="4 10" id="KW-0436">Ligase</keyword>
<dbReference type="SUPFAM" id="SSF56037">
    <property type="entry name" value="PheT/TilS domain"/>
    <property type="match status" value="1"/>
</dbReference>
<sequence>CMAELFRHALSYPDFAVAHCNFRLRGKESDSDEALVRSWAEKNGVPFHFRHFDTAAYAAAEGVSIEMAARELRYRWFSELAAEKGYCCVAVAHNANDNAETLFLNLLRGTGIKGMTGMEESGFIPFTGNGLPPVPLIRPLLHFTRRQIEGYVMSRGICYHDDSTNAGTEYKRNKIRNQVFPVFSAINPSFVKTIGHAMEYLSEVCDVADDYYEEHRGEVIYAEDADGCRMDIRKLRSLKHWRYMLYRLLEPYGFNSQTVRSLSRVLAESDTVGGKRFFSDGYELFTSSDRIAVRKAVLSPVRQFTPQQVPVRPFPGTISLSGAEPVMIVRGKGNYFFNGISFSVDVRSRSDFKTLRQPQGVLILDKDKADFPLMLRRWLPGDWIVPFGMRGRKKISDLFTDLRYGQIEKEQAVMLVKPPPASSSVAGDEPEHHVIAVAGVRIDDSVKVTGRTENVIVLSINAG</sequence>
<dbReference type="CDD" id="cd01992">
    <property type="entry name" value="TilS_N"/>
    <property type="match status" value="1"/>
</dbReference>
<organism evidence="10 11">
    <name type="scientific">Candidatus Cryptobacteroides gallistercoris</name>
    <dbReference type="NCBI Taxonomy" id="2840765"/>
    <lineage>
        <taxon>Bacteria</taxon>
        <taxon>Pseudomonadati</taxon>
        <taxon>Bacteroidota</taxon>
        <taxon>Bacteroidia</taxon>
        <taxon>Bacteroidales</taxon>
        <taxon>Candidatus Cryptobacteroides</taxon>
    </lineage>
</organism>
<dbReference type="EMBL" id="JADIMJ010000111">
    <property type="protein sequence ID" value="MBO8454515.1"/>
    <property type="molecule type" value="Genomic_DNA"/>
</dbReference>
<dbReference type="AlphaFoldDB" id="A0A940DQ83"/>
<accession>A0A940DQ83</accession>
<evidence type="ECO:0000313" key="11">
    <source>
        <dbReference type="Proteomes" id="UP000771749"/>
    </source>
</evidence>
<reference evidence="10" key="1">
    <citation type="submission" date="2020-10" db="EMBL/GenBank/DDBJ databases">
        <authorList>
            <person name="Gilroy R."/>
        </authorList>
    </citation>
    <scope>NUCLEOTIDE SEQUENCE</scope>
    <source>
        <strain evidence="10">F1-3629</strain>
    </source>
</reference>
<dbReference type="HAMAP" id="MF_01161">
    <property type="entry name" value="tRNA_Ile_lys_synt"/>
    <property type="match status" value="1"/>
</dbReference>